<evidence type="ECO:0000256" key="2">
    <source>
        <dbReference type="SAM" id="SignalP"/>
    </source>
</evidence>
<feature type="domain" description="Outer membrane protein beta-barrel" evidence="3">
    <location>
        <begin position="18"/>
        <end position="221"/>
    </location>
</feature>
<evidence type="ECO:0000259" key="3">
    <source>
        <dbReference type="Pfam" id="PF13505"/>
    </source>
</evidence>
<dbReference type="Gene3D" id="2.40.160.20">
    <property type="match status" value="1"/>
</dbReference>
<dbReference type="SUPFAM" id="SSF56925">
    <property type="entry name" value="OMPA-like"/>
    <property type="match status" value="1"/>
</dbReference>
<dbReference type="AlphaFoldDB" id="A0A7L9RUM4"/>
<organism evidence="4 5">
    <name type="scientific">Candidatus Bodocaedibacter vickermanii</name>
    <dbReference type="NCBI Taxonomy" id="2741701"/>
    <lineage>
        <taxon>Bacteria</taxon>
        <taxon>Pseudomonadati</taxon>
        <taxon>Pseudomonadota</taxon>
        <taxon>Alphaproteobacteria</taxon>
        <taxon>Holosporales</taxon>
        <taxon>Candidatus Paracaedibacteraceae</taxon>
        <taxon>Candidatus Bodocaedibacter</taxon>
    </lineage>
</organism>
<dbReference type="InterPro" id="IPR011250">
    <property type="entry name" value="OMP/PagP_B-barrel"/>
</dbReference>
<dbReference type="RefSeq" id="WP_350331825.1">
    <property type="nucleotide sequence ID" value="NZ_CP054719.1"/>
</dbReference>
<dbReference type="InterPro" id="IPR027385">
    <property type="entry name" value="Beta-barrel_OMP"/>
</dbReference>
<name>A0A7L9RUM4_9PROT</name>
<evidence type="ECO:0000256" key="1">
    <source>
        <dbReference type="ARBA" id="ARBA00022729"/>
    </source>
</evidence>
<gene>
    <name evidence="4" type="ORF">CPBP_01063</name>
</gene>
<dbReference type="KEGG" id="pbal:CPBP_01063"/>
<protein>
    <recommendedName>
        <fullName evidence="3">Outer membrane protein beta-barrel domain-containing protein</fullName>
    </recommendedName>
</protein>
<evidence type="ECO:0000313" key="4">
    <source>
        <dbReference type="EMBL" id="QOL20274.1"/>
    </source>
</evidence>
<proteinExistence type="predicted"/>
<keyword evidence="5" id="KW-1185">Reference proteome</keyword>
<sequence>MKHKLLKALALASINFGLLSTVSAEGQAKEWGGFYGKFSFGYGKPDVVKENTFFDEDKINGFLKAFSATAREVAYDYRIGNNFAIGAEAGLTFILPDSKNKNSSFFIKGEFVPQISYINDSVKLFAGVGVGFANGYGFKGIPNALQKMMDSGADSGRVVPESEFGGYWLAEVGVDYLLTDVWFIGAKYQYERTFTTAEKEHNGEKASLYVQQHTFLATVGIKY</sequence>
<feature type="signal peptide" evidence="2">
    <location>
        <begin position="1"/>
        <end position="24"/>
    </location>
</feature>
<dbReference type="Proteomes" id="UP000594001">
    <property type="component" value="Chromosome"/>
</dbReference>
<dbReference type="Pfam" id="PF13505">
    <property type="entry name" value="OMP_b-brl"/>
    <property type="match status" value="1"/>
</dbReference>
<accession>A0A7L9RUM4</accession>
<keyword evidence="1 2" id="KW-0732">Signal</keyword>
<evidence type="ECO:0000313" key="5">
    <source>
        <dbReference type="Proteomes" id="UP000594001"/>
    </source>
</evidence>
<reference evidence="4 5" key="1">
    <citation type="submission" date="2020-06" db="EMBL/GenBank/DDBJ databases">
        <title>The endosymbiont of the kinetoplastid Bodo saltans is a Paracaedibacter-like alpha-proteobacterium possessing a putative toxin-antitoxin system.</title>
        <authorList>
            <person name="Midha S."/>
            <person name="Rigden D.J."/>
            <person name="Siozios S."/>
            <person name="Hurst G.D.D."/>
            <person name="Jackson A.P."/>
        </authorList>
    </citation>
    <scope>NUCLEOTIDE SEQUENCE [LARGE SCALE GENOMIC DNA]</scope>
    <source>
        <strain evidence="4">Lake Konstanz</strain>
    </source>
</reference>
<dbReference type="EMBL" id="CP054719">
    <property type="protein sequence ID" value="QOL20274.1"/>
    <property type="molecule type" value="Genomic_DNA"/>
</dbReference>
<feature type="chain" id="PRO_5032268700" description="Outer membrane protein beta-barrel domain-containing protein" evidence="2">
    <location>
        <begin position="25"/>
        <end position="223"/>
    </location>
</feature>